<dbReference type="InterPro" id="IPR020904">
    <property type="entry name" value="Sc_DH/Rdtase_CS"/>
</dbReference>
<evidence type="ECO:0000313" key="3">
    <source>
        <dbReference type="EMBL" id="MBT0725573.1"/>
    </source>
</evidence>
<keyword evidence="4" id="KW-1185">Reference proteome</keyword>
<dbReference type="InterPro" id="IPR036291">
    <property type="entry name" value="NAD(P)-bd_dom_sf"/>
</dbReference>
<dbReference type="PANTHER" id="PTHR42879">
    <property type="entry name" value="3-OXOACYL-(ACYL-CARRIER-PROTEIN) REDUCTASE"/>
    <property type="match status" value="1"/>
</dbReference>
<dbReference type="NCBIfam" id="NF009466">
    <property type="entry name" value="PRK12826.1-2"/>
    <property type="match status" value="1"/>
</dbReference>
<comment type="caution">
    <text evidence="3">The sequence shown here is derived from an EMBL/GenBank/DDBJ whole genome shotgun (WGS) entry which is preliminary data.</text>
</comment>
<accession>A0ABS5SZN9</accession>
<sequence>MTNVRKTEKNENIRVAVITGGAGGIGSAVAEKLSASGIHTVIADLNMESARQVAAELKDRGYTATPHQLDAGNSESIAAFFAEIETQFGRCDYLINNAGMAKLLPFEDFPVDTWQTTLDINVTGPFLLAQHAAELMKRNGWGRIINIASTSGIRAGVGRVGYGTSKTALIGLTRQLAVELAAYGITANTVAPGPIQTALAGNHSSSAKEAYLRQVPMKRYGTSAEVASAVAFFASEEARYVTGQLLAVDGGFIAAGILEA</sequence>
<dbReference type="PROSITE" id="PS00061">
    <property type="entry name" value="ADH_SHORT"/>
    <property type="match status" value="1"/>
</dbReference>
<dbReference type="Pfam" id="PF13561">
    <property type="entry name" value="adh_short_C2"/>
    <property type="match status" value="1"/>
</dbReference>
<dbReference type="PRINTS" id="PR00081">
    <property type="entry name" value="GDHRDH"/>
</dbReference>
<evidence type="ECO:0000256" key="1">
    <source>
        <dbReference type="ARBA" id="ARBA00006484"/>
    </source>
</evidence>
<feature type="domain" description="Ketoreductase" evidence="2">
    <location>
        <begin position="14"/>
        <end position="188"/>
    </location>
</feature>
<dbReference type="PRINTS" id="PR00080">
    <property type="entry name" value="SDRFAMILY"/>
</dbReference>
<gene>
    <name evidence="3" type="primary">fabG</name>
    <name evidence="3" type="ORF">HH682_14355</name>
</gene>
<organism evidence="3 4">
    <name type="scientific">Rosenbergiella gaditana</name>
    <dbReference type="NCBI Taxonomy" id="2726987"/>
    <lineage>
        <taxon>Bacteria</taxon>
        <taxon>Pseudomonadati</taxon>
        <taxon>Pseudomonadota</taxon>
        <taxon>Gammaproteobacteria</taxon>
        <taxon>Enterobacterales</taxon>
        <taxon>Erwiniaceae</taxon>
        <taxon>Rosenbergiella</taxon>
    </lineage>
</organism>
<comment type="similarity">
    <text evidence="1">Belongs to the short-chain dehydrogenases/reductases (SDR) family.</text>
</comment>
<dbReference type="PANTHER" id="PTHR42879:SF2">
    <property type="entry name" value="3-OXOACYL-[ACYL-CARRIER-PROTEIN] REDUCTASE FABG"/>
    <property type="match status" value="1"/>
</dbReference>
<dbReference type="InterPro" id="IPR002347">
    <property type="entry name" value="SDR_fam"/>
</dbReference>
<dbReference type="InterPro" id="IPR057326">
    <property type="entry name" value="KR_dom"/>
</dbReference>
<dbReference type="CDD" id="cd05233">
    <property type="entry name" value="SDR_c"/>
    <property type="match status" value="1"/>
</dbReference>
<dbReference type="InterPro" id="IPR050259">
    <property type="entry name" value="SDR"/>
</dbReference>
<protein>
    <submittedName>
        <fullName evidence="3">3-oxoacyl-ACP reductase FabG</fullName>
    </submittedName>
</protein>
<name>A0ABS5SZN9_9GAMM</name>
<evidence type="ECO:0000313" key="4">
    <source>
        <dbReference type="Proteomes" id="UP000790096"/>
    </source>
</evidence>
<dbReference type="Gene3D" id="3.40.50.720">
    <property type="entry name" value="NAD(P)-binding Rossmann-like Domain"/>
    <property type="match status" value="1"/>
</dbReference>
<dbReference type="EMBL" id="JABBFR010000029">
    <property type="protein sequence ID" value="MBT0725573.1"/>
    <property type="molecule type" value="Genomic_DNA"/>
</dbReference>
<evidence type="ECO:0000259" key="2">
    <source>
        <dbReference type="SMART" id="SM00822"/>
    </source>
</evidence>
<dbReference type="RefSeq" id="WP_214238206.1">
    <property type="nucleotide sequence ID" value="NZ_JABBFR010000029.1"/>
</dbReference>
<dbReference type="SMART" id="SM00822">
    <property type="entry name" value="PKS_KR"/>
    <property type="match status" value="1"/>
</dbReference>
<dbReference type="SUPFAM" id="SSF51735">
    <property type="entry name" value="NAD(P)-binding Rossmann-fold domains"/>
    <property type="match status" value="1"/>
</dbReference>
<proteinExistence type="inferred from homology"/>
<reference evidence="3 4" key="1">
    <citation type="submission" date="2020-04" db="EMBL/GenBank/DDBJ databases">
        <title>Genome sequencing of Rosenbergiella species.</title>
        <authorList>
            <person name="Alvarez-Perez S."/>
            <person name="Lievens B."/>
        </authorList>
    </citation>
    <scope>NUCLEOTIDE SEQUENCE [LARGE SCALE GENOMIC DNA]</scope>
    <source>
        <strain evidence="3 4">S61</strain>
    </source>
</reference>
<dbReference type="Proteomes" id="UP000790096">
    <property type="component" value="Unassembled WGS sequence"/>
</dbReference>